<dbReference type="Gene3D" id="3.10.20.310">
    <property type="entry name" value="membrane protein fhac"/>
    <property type="match status" value="1"/>
</dbReference>
<dbReference type="PANTHER" id="PTHR37820:SF1">
    <property type="entry name" value="CELL DIVISION PROTEIN FTSQ"/>
    <property type="match status" value="1"/>
</dbReference>
<keyword evidence="5 8" id="KW-1133">Transmembrane helix</keyword>
<dbReference type="Pfam" id="PF08478">
    <property type="entry name" value="POTRA_1"/>
    <property type="match status" value="1"/>
</dbReference>
<keyword evidence="3 8" id="KW-0132">Cell division</keyword>
<feature type="transmembrane region" description="Helical" evidence="8">
    <location>
        <begin position="28"/>
        <end position="45"/>
    </location>
</feature>
<feature type="domain" description="POTRA" evidence="9">
    <location>
        <begin position="50"/>
        <end position="118"/>
    </location>
</feature>
<evidence type="ECO:0000256" key="2">
    <source>
        <dbReference type="ARBA" id="ARBA00022475"/>
    </source>
</evidence>
<dbReference type="GO" id="GO:0032153">
    <property type="term" value="C:cell division site"/>
    <property type="evidence" value="ECO:0007669"/>
    <property type="project" value="UniProtKB-UniRule"/>
</dbReference>
<evidence type="ECO:0000256" key="3">
    <source>
        <dbReference type="ARBA" id="ARBA00022618"/>
    </source>
</evidence>
<protein>
    <recommendedName>
        <fullName evidence="8">Cell division protein DivIB</fullName>
    </recommendedName>
</protein>
<dbReference type="Gene3D" id="3.40.50.10960">
    <property type="match status" value="1"/>
</dbReference>
<evidence type="ECO:0000256" key="7">
    <source>
        <dbReference type="ARBA" id="ARBA00023306"/>
    </source>
</evidence>
<dbReference type="InterPro" id="IPR005548">
    <property type="entry name" value="Cell_div_FtsQ/DivIB_C"/>
</dbReference>
<dbReference type="HAMAP" id="MF_00912">
    <property type="entry name" value="DivIB"/>
    <property type="match status" value="1"/>
</dbReference>
<evidence type="ECO:0000256" key="5">
    <source>
        <dbReference type="ARBA" id="ARBA00022989"/>
    </source>
</evidence>
<dbReference type="InterPro" id="IPR034746">
    <property type="entry name" value="POTRA"/>
</dbReference>
<dbReference type="GO" id="GO:0005886">
    <property type="term" value="C:plasma membrane"/>
    <property type="evidence" value="ECO:0007669"/>
    <property type="project" value="UniProtKB-SubCell"/>
</dbReference>
<keyword evidence="11" id="KW-1185">Reference proteome</keyword>
<sequence length="258" mass="29348">MEKGKVLSLEDRIPKIKEHRRRKANRRLIFLLTLFFILIAFVVYIQSPLSQINRIDVNGIGIVTKKEATDISALKKGDNIWKINKKRAVNNLLSLPEIKSAEVLLKFPNNIVINIKEYSPIALLVSQENFCPVLENGTILEKNTILPNGPLLINFKKGDILEDLAAQLKKFPSEILNAVSEIHYDPKETDKYHIYLFMNDGFEISATIPTLAAKMVHYPSIVSQLDPNVKGVINLEVGSYFKAYDLKEEETDEGEEER</sequence>
<comment type="function">
    <text evidence="8">Cell division protein that may be involved in stabilizing or promoting the assembly of the division complex.</text>
</comment>
<reference evidence="10 11" key="1">
    <citation type="submission" date="2021-05" db="EMBL/GenBank/DDBJ databases">
        <title>Novel Bacillus species.</title>
        <authorList>
            <person name="Liu G."/>
        </authorList>
    </citation>
    <scope>NUCLEOTIDE SEQUENCE [LARGE SCALE GENOMIC DNA]</scope>
    <source>
        <strain evidence="11">FJAT-49780</strain>
    </source>
</reference>
<comment type="caution">
    <text evidence="10">The sequence shown here is derived from an EMBL/GenBank/DDBJ whole genome shotgun (WGS) entry which is preliminary data.</text>
</comment>
<dbReference type="InterPro" id="IPR013685">
    <property type="entry name" value="POTRA_FtsQ_type"/>
</dbReference>
<dbReference type="InterPro" id="IPR026580">
    <property type="entry name" value="DivIB"/>
</dbReference>
<dbReference type="GO" id="GO:0043093">
    <property type="term" value="P:FtsZ-dependent cytokinesis"/>
    <property type="evidence" value="ECO:0007669"/>
    <property type="project" value="UniProtKB-UniRule"/>
</dbReference>
<accession>A0A942TCC1</accession>
<evidence type="ECO:0000256" key="1">
    <source>
        <dbReference type="ARBA" id="ARBA00004370"/>
    </source>
</evidence>
<evidence type="ECO:0000313" key="11">
    <source>
        <dbReference type="Proteomes" id="UP000681414"/>
    </source>
</evidence>
<dbReference type="PANTHER" id="PTHR37820">
    <property type="entry name" value="CELL DIVISION PROTEIN DIVIB"/>
    <property type="match status" value="1"/>
</dbReference>
<name>A0A942TCC1_9BACI</name>
<comment type="subcellular location">
    <subcellularLocation>
        <location evidence="8">Cell membrane</location>
        <topology evidence="8">Single-pass type II membrane protein</topology>
    </subcellularLocation>
    <subcellularLocation>
        <location evidence="1">Membrane</location>
    </subcellularLocation>
    <text evidence="8">Localizes to the division septum.</text>
</comment>
<evidence type="ECO:0000259" key="9">
    <source>
        <dbReference type="PROSITE" id="PS51779"/>
    </source>
</evidence>
<dbReference type="PROSITE" id="PS51779">
    <property type="entry name" value="POTRA"/>
    <property type="match status" value="1"/>
</dbReference>
<dbReference type="Proteomes" id="UP000681414">
    <property type="component" value="Unassembled WGS sequence"/>
</dbReference>
<dbReference type="RefSeq" id="WP_213123131.1">
    <property type="nucleotide sequence ID" value="NZ_JAGYPG010000001.1"/>
</dbReference>
<evidence type="ECO:0000313" key="10">
    <source>
        <dbReference type="EMBL" id="MBS4193899.1"/>
    </source>
</evidence>
<keyword evidence="6 8" id="KW-0472">Membrane</keyword>
<comment type="similarity">
    <text evidence="8">Belongs to the FtsQ/DivIB family. DivIB subfamily.</text>
</comment>
<evidence type="ECO:0000256" key="4">
    <source>
        <dbReference type="ARBA" id="ARBA00022692"/>
    </source>
</evidence>
<keyword evidence="7 8" id="KW-0131">Cell cycle</keyword>
<keyword evidence="4 8" id="KW-0812">Transmembrane</keyword>
<evidence type="ECO:0000256" key="6">
    <source>
        <dbReference type="ARBA" id="ARBA00023136"/>
    </source>
</evidence>
<dbReference type="Pfam" id="PF03799">
    <property type="entry name" value="FtsQ_DivIB_C"/>
    <property type="match status" value="1"/>
</dbReference>
<evidence type="ECO:0000256" key="8">
    <source>
        <dbReference type="HAMAP-Rule" id="MF_00912"/>
    </source>
</evidence>
<dbReference type="InterPro" id="IPR050487">
    <property type="entry name" value="FtsQ_DivIB"/>
</dbReference>
<dbReference type="AlphaFoldDB" id="A0A942TCC1"/>
<gene>
    <name evidence="8" type="primary">divIB</name>
    <name evidence="10" type="ORF">KHA97_02275</name>
</gene>
<proteinExistence type="inferred from homology"/>
<keyword evidence="2 8" id="KW-1003">Cell membrane</keyword>
<dbReference type="EMBL" id="JAGYPG010000001">
    <property type="protein sequence ID" value="MBS4193899.1"/>
    <property type="molecule type" value="Genomic_DNA"/>
</dbReference>
<organism evidence="10 11">
    <name type="scientific">Lederbergia citri</name>
    <dbReference type="NCBI Taxonomy" id="2833580"/>
    <lineage>
        <taxon>Bacteria</taxon>
        <taxon>Bacillati</taxon>
        <taxon>Bacillota</taxon>
        <taxon>Bacilli</taxon>
        <taxon>Bacillales</taxon>
        <taxon>Bacillaceae</taxon>
        <taxon>Lederbergia</taxon>
    </lineage>
</organism>